<dbReference type="Proteomes" id="UP000358545">
    <property type="component" value="Unassembled WGS sequence"/>
</dbReference>
<evidence type="ECO:0000313" key="73">
    <source>
        <dbReference type="Proteomes" id="UP000467347"/>
    </source>
</evidence>
<evidence type="ECO:0000313" key="26">
    <source>
        <dbReference type="EMBL" id="EAG9518449.1"/>
    </source>
</evidence>
<dbReference type="EMBL" id="AAIAJJ010000003">
    <property type="protein sequence ID" value="ECC1556300.1"/>
    <property type="molecule type" value="Genomic_DNA"/>
</dbReference>
<evidence type="ECO:0000313" key="59">
    <source>
        <dbReference type="Proteomes" id="UP000354255"/>
    </source>
</evidence>
<dbReference type="EMBL" id="DAAIHR010000003">
    <property type="protein sequence ID" value="HAB8397596.1"/>
    <property type="molecule type" value="Genomic_DNA"/>
</dbReference>
<dbReference type="InterPro" id="IPR051122">
    <property type="entry name" value="SDR_DHRS6-like"/>
</dbReference>
<dbReference type="Proteomes" id="UP000364988">
    <property type="component" value="Unassembled WGS sequence"/>
</dbReference>
<evidence type="ECO:0000313" key="86">
    <source>
        <dbReference type="Proteomes" id="UP000544530"/>
    </source>
</evidence>
<dbReference type="Proteomes" id="UP000548278">
    <property type="component" value="Unassembled WGS sequence"/>
</dbReference>
<evidence type="ECO:0000313" key="68">
    <source>
        <dbReference type="Proteomes" id="UP000403352"/>
    </source>
</evidence>
<dbReference type="EMBL" id="DAAIJL010000002">
    <property type="protein sequence ID" value="HAB8556099.1"/>
    <property type="molecule type" value="Genomic_DNA"/>
</dbReference>
<dbReference type="InterPro" id="IPR036291">
    <property type="entry name" value="NAD(P)-bd_dom_sf"/>
</dbReference>
<dbReference type="EMBL" id="AABBYJ010000007">
    <property type="protein sequence ID" value="EAG4331863.1"/>
    <property type="molecule type" value="Genomic_DNA"/>
</dbReference>
<dbReference type="RefSeq" id="WP_003725662.1">
    <property type="nucleotide sequence ID" value="NC_021824.1"/>
</dbReference>
<dbReference type="Proteomes" id="UP000478704">
    <property type="component" value="Unassembled WGS sequence"/>
</dbReference>
<evidence type="ECO:0000313" key="82">
    <source>
        <dbReference type="Proteomes" id="UP000528151"/>
    </source>
</evidence>
<evidence type="ECO:0000313" key="91">
    <source>
        <dbReference type="Proteomes" id="UP000840197"/>
    </source>
</evidence>
<dbReference type="Proteomes" id="UP000546397">
    <property type="component" value="Unassembled WGS sequence"/>
</dbReference>
<evidence type="ECO:0000313" key="3">
    <source>
        <dbReference type="EMBL" id="EAC4552568.1"/>
    </source>
</evidence>
<evidence type="ECO:0000313" key="25">
    <source>
        <dbReference type="EMBL" id="EAG9385904.1"/>
    </source>
</evidence>
<dbReference type="EMBL" id="QDAY01000002">
    <property type="protein sequence ID" value="KAA9450174.1"/>
    <property type="molecule type" value="Genomic_DNA"/>
</dbReference>
<dbReference type="PRINTS" id="PR00081">
    <property type="entry name" value="GDHRDH"/>
</dbReference>
<dbReference type="GO" id="GO:0016491">
    <property type="term" value="F:oxidoreductase activity"/>
    <property type="evidence" value="ECO:0007669"/>
    <property type="project" value="UniProtKB-KW"/>
</dbReference>
<evidence type="ECO:0000313" key="72">
    <source>
        <dbReference type="Proteomes" id="UP000460224"/>
    </source>
</evidence>
<dbReference type="EMBL" id="AABEMN010000002">
    <property type="protein sequence ID" value="EAG9518449.1"/>
    <property type="molecule type" value="Genomic_DNA"/>
</dbReference>
<dbReference type="Proteomes" id="UP000365297">
    <property type="component" value="Unassembled WGS sequence"/>
</dbReference>
<evidence type="ECO:0000313" key="28">
    <source>
        <dbReference type="EMBL" id="EAH3294386.1"/>
    </source>
</evidence>
<dbReference type="PANTHER" id="PTHR43477">
    <property type="entry name" value="DIHYDROANTICAPSIN 7-DEHYDROGENASE"/>
    <property type="match status" value="1"/>
</dbReference>
<evidence type="ECO:0000313" key="53">
    <source>
        <dbReference type="Proteomes" id="UP000336166"/>
    </source>
</evidence>
<evidence type="ECO:0000313" key="19">
    <source>
        <dbReference type="EMBL" id="EAG2515711.1"/>
    </source>
</evidence>
<evidence type="ECO:0000313" key="17">
    <source>
        <dbReference type="EMBL" id="EAG2086827.1"/>
    </source>
</evidence>
<evidence type="ECO:0000313" key="52">
    <source>
        <dbReference type="Proteomes" id="UP000331186"/>
    </source>
</evidence>
<dbReference type="Proteomes" id="UP000344343">
    <property type="component" value="Unassembled WGS sequence"/>
</dbReference>
<evidence type="ECO:0000313" key="16">
    <source>
        <dbReference type="EMBL" id="EAG1893734.1"/>
    </source>
</evidence>
<dbReference type="EMBL" id="AABAWE010000003">
    <property type="protein sequence ID" value="EAG2086827.1"/>
    <property type="molecule type" value="Genomic_DNA"/>
</dbReference>
<evidence type="ECO:0000313" key="67">
    <source>
        <dbReference type="Proteomes" id="UP000398321"/>
    </source>
</evidence>
<evidence type="ECO:0000313" key="85">
    <source>
        <dbReference type="Proteomes" id="UP000540117"/>
    </source>
</evidence>
<evidence type="ECO:0000313" key="70">
    <source>
        <dbReference type="Proteomes" id="UP000423131"/>
    </source>
</evidence>
<evidence type="ECO:0000313" key="13">
    <source>
        <dbReference type="EMBL" id="EAE2354072.1"/>
    </source>
</evidence>
<dbReference type="EMBL" id="AANDSR010000004">
    <property type="protein sequence ID" value="EDN9836564.1"/>
    <property type="molecule type" value="Genomic_DNA"/>
</dbReference>
<dbReference type="EMBL" id="AANCRK010000006">
    <property type="protein sequence ID" value="EDN7715858.1"/>
    <property type="molecule type" value="Genomic_DNA"/>
</dbReference>
<evidence type="ECO:0000313" key="79">
    <source>
        <dbReference type="Proteomes" id="UP000522199"/>
    </source>
</evidence>
<dbReference type="EMBL" id="AABFVG010000005">
    <property type="protein sequence ID" value="EAH2282187.1"/>
    <property type="molecule type" value="Genomic_DNA"/>
</dbReference>
<dbReference type="OMA" id="YFPGHNP"/>
<accession>A0A0B8RHA7</accession>
<dbReference type="EMBL" id="AAALRN010000006">
    <property type="protein sequence ID" value="EAD1185803.1"/>
    <property type="molecule type" value="Genomic_DNA"/>
</dbReference>
<evidence type="ECO:0000313" key="50">
    <source>
        <dbReference type="EMBL" id="RKA06703.1"/>
    </source>
</evidence>
<evidence type="ECO:0000256" key="1">
    <source>
        <dbReference type="ARBA" id="ARBA00006484"/>
    </source>
</evidence>
<dbReference type="Proteomes" id="UP000841146">
    <property type="component" value="Unassembled WGS sequence"/>
</dbReference>
<evidence type="ECO:0000313" key="87">
    <source>
        <dbReference type="Proteomes" id="UP000546397"/>
    </source>
</evidence>
<dbReference type="Proteomes" id="UP000455569">
    <property type="component" value="Unassembled WGS sequence"/>
</dbReference>
<evidence type="ECO:0000313" key="93">
    <source>
        <dbReference type="Proteomes" id="UP000843775"/>
    </source>
</evidence>
<dbReference type="EMBL" id="AABAGT010000001">
    <property type="protein sequence ID" value="EAG0865685.1"/>
    <property type="molecule type" value="Genomic_DNA"/>
</dbReference>
<reference evidence="91 92" key="3">
    <citation type="journal article" date="2018" name="Genome Biol.">
        <title>SKESA: strategic k-mer extension for scrupulous assemblies.</title>
        <authorList>
            <person name="Souvorov A."/>
            <person name="Agarwala R."/>
            <person name="Lipman D.J."/>
        </authorList>
    </citation>
    <scope>NUCLEOTIDE SEQUENCE [LARGE SCALE GENOMIC DNA]</scope>
    <source>
        <strain evidence="41">09CEB371LM</strain>
        <strain evidence="43 94">CFIAFB20100120</strain>
        <strain evidence="42 91">CFIAFB20130012</strain>
        <strain evidence="45">CFIAFB20170037</strain>
        <strain evidence="44 92">CFIAFB20170045</strain>
        <strain evidence="46 93">DMG1500109</strain>
    </source>
</reference>
<evidence type="ECO:0000313" key="71">
    <source>
        <dbReference type="Proteomes" id="UP000455569"/>
    </source>
</evidence>
<sequence>MKILLIGASGTLGSAVKERLEKKAEVITAGRHSGDVTVDITSVDSIKKMYEQVGKVDAIVSATGSATFSPLTELTPEKNAVTISSKLGGQINLVLLGINSLNDNGSFTLTTGIMMEDPIVQGASAAMANGAVTAFAKSAAIEMPRGIRINTVSPNILEESWDKLESFFQGFVPVPAAKVARAFEKSVFGAQTGESYKVY</sequence>
<evidence type="ECO:0000313" key="64">
    <source>
        <dbReference type="Proteomes" id="UP000376505"/>
    </source>
</evidence>
<dbReference type="EMBL" id="AABAYG010000002">
    <property type="protein sequence ID" value="EAG2244484.1"/>
    <property type="molecule type" value="Genomic_DNA"/>
</dbReference>
<reference evidence="42" key="9">
    <citation type="submission" date="2020-01" db="EMBL/GenBank/DDBJ databases">
        <authorList>
            <consortium name="NCBI Pathogen Detection Project"/>
        </authorList>
    </citation>
    <scope>NUCLEOTIDE SEQUENCE</scope>
    <source>
        <strain evidence="41">09CEB371LM</strain>
        <strain evidence="43">CFIAFB20100120</strain>
        <strain evidence="42">CFIAFB20130012</strain>
        <strain evidence="45">CFIAFB20170037</strain>
        <strain evidence="44">CFIAFB20170045</strain>
        <strain evidence="46">DMG1500109</strain>
    </source>
</reference>
<evidence type="ECO:0000313" key="89">
    <source>
        <dbReference type="Proteomes" id="UP000549379"/>
    </source>
</evidence>
<evidence type="ECO:0000313" key="36">
    <source>
        <dbReference type="EMBL" id="ECY9781394.1"/>
    </source>
</evidence>
<evidence type="ECO:0000313" key="60">
    <source>
        <dbReference type="Proteomes" id="UP000358545"/>
    </source>
</evidence>
<dbReference type="EMBL" id="AAHZFY010000004">
    <property type="protein sequence ID" value="ECB9512713.1"/>
    <property type="molecule type" value="Genomic_DNA"/>
</dbReference>
<proteinExistence type="inferred from homology"/>
<dbReference type="EMBL" id="AABDGJ010000007">
    <property type="protein sequence ID" value="EAG6990964.1"/>
    <property type="molecule type" value="Genomic_DNA"/>
</dbReference>
<dbReference type="EMBL" id="AABBZO010000006">
    <property type="protein sequence ID" value="EAG4461967.1"/>
    <property type="molecule type" value="Genomic_DNA"/>
</dbReference>
<evidence type="ECO:0000313" key="45">
    <source>
        <dbReference type="EMBL" id="HAC0275452.1"/>
    </source>
</evidence>
<dbReference type="Proteomes" id="UP000549379">
    <property type="component" value="Unassembled WGS sequence"/>
</dbReference>
<evidence type="ECO:0000313" key="27">
    <source>
        <dbReference type="EMBL" id="EAH2282187.1"/>
    </source>
</evidence>
<dbReference type="EMBL" id="QXLS01000006">
    <property type="protein sequence ID" value="RKA06703.1"/>
    <property type="molecule type" value="Genomic_DNA"/>
</dbReference>
<dbReference type="Proteomes" id="UP000478682">
    <property type="component" value="Unassembled WGS sequence"/>
</dbReference>
<comment type="similarity">
    <text evidence="1">Belongs to the short-chain dehydrogenases/reductases (SDR) family.</text>
</comment>
<name>A0A0B8RHA7_LISMN</name>
<evidence type="ECO:0000313" key="10">
    <source>
        <dbReference type="EMBL" id="EAD5772960.1"/>
    </source>
</evidence>
<evidence type="ECO:0000313" key="56">
    <source>
        <dbReference type="Proteomes" id="UP000344343"/>
    </source>
</evidence>
<dbReference type="Proteomes" id="UP000393182">
    <property type="component" value="Unassembled WGS sequence"/>
</dbReference>
<dbReference type="EMBL" id="AAAQQZ010000002">
    <property type="protein sequence ID" value="EAE1338374.1"/>
    <property type="molecule type" value="Genomic_DNA"/>
</dbReference>
<dbReference type="InterPro" id="IPR002347">
    <property type="entry name" value="SDR_fam"/>
</dbReference>
<dbReference type="Proteomes" id="UP000467347">
    <property type="component" value="Unassembled WGS sequence"/>
</dbReference>
<dbReference type="Proteomes" id="UP000350032">
    <property type="component" value="Unassembled WGS sequence"/>
</dbReference>
<dbReference type="Proteomes" id="UP000530452">
    <property type="component" value="Unassembled WGS sequence"/>
</dbReference>
<protein>
    <submittedName>
        <fullName evidence="17">Short chain dehydrogenase</fullName>
    </submittedName>
</protein>
<dbReference type="Proteomes" id="UP000533021">
    <property type="component" value="Unassembled WGS sequence"/>
</dbReference>
<dbReference type="EMBL" id="AAANYN010000002">
    <property type="protein sequence ID" value="EAD5772960.1"/>
    <property type="molecule type" value="Genomic_DNA"/>
</dbReference>
<reference evidence="48 86" key="10">
    <citation type="submission" date="2020-06" db="EMBL/GenBank/DDBJ databases">
        <title>Two Listeria outbreaks in Switzerland in 2018 and 2020.</title>
        <authorList>
            <person name="Stevens M.J.A."/>
            <person name="Bloemberg G."/>
            <person name="Nusch-Inderbinnen M."/>
            <person name="Stephan R."/>
        </authorList>
    </citation>
    <scope>NUCLEOTIDE SEQUENCE [LARGE SCALE GENOMIC DNA]</scope>
    <source>
        <strain evidence="48 86">N18-0707</strain>
    </source>
</reference>
<dbReference type="Proteomes" id="UP000840197">
    <property type="component" value="Unassembled WGS sequence"/>
</dbReference>
<reference evidence="49 95" key="1">
    <citation type="submission" date="2016-09" db="EMBL/GenBank/DDBJ databases">
        <title>100K Listeria isolates.</title>
        <authorList>
            <person name="Chen P."/>
            <person name="Weimer B.C."/>
            <person name="Kong N."/>
            <person name="Huang B."/>
        </authorList>
    </citation>
    <scope>NUCLEOTIDE SEQUENCE [LARGE SCALE GENOMIC DNA]</scope>
    <source>
        <strain evidence="49 95">BCW_2383</strain>
    </source>
</reference>
<dbReference type="EMBL" id="AAAIKW010000005">
    <property type="protein sequence ID" value="EAC4552568.1"/>
    <property type="molecule type" value="Genomic_DNA"/>
</dbReference>
<evidence type="ECO:0000313" key="76">
    <source>
        <dbReference type="Proteomes" id="UP000478704"/>
    </source>
</evidence>
<evidence type="ECO:0000313" key="15">
    <source>
        <dbReference type="EMBL" id="EAG0865685.1"/>
    </source>
</evidence>
<dbReference type="Proteomes" id="UP000566721">
    <property type="component" value="Unassembled WGS sequence"/>
</dbReference>
<evidence type="ECO:0000256" key="2">
    <source>
        <dbReference type="ARBA" id="ARBA00023002"/>
    </source>
</evidence>
<evidence type="ECO:0000313" key="81">
    <source>
        <dbReference type="Proteomes" id="UP000527632"/>
    </source>
</evidence>
<comment type="caution">
    <text evidence="17">The sequence shown here is derived from an EMBL/GenBank/DDBJ whole genome shotgun (WGS) entry which is preliminary data.</text>
</comment>
<evidence type="ECO:0000313" key="61">
    <source>
        <dbReference type="Proteomes" id="UP000364988"/>
    </source>
</evidence>
<evidence type="ECO:0000313" key="57">
    <source>
        <dbReference type="Proteomes" id="UP000345329"/>
    </source>
</evidence>
<evidence type="ECO:0000313" key="12">
    <source>
        <dbReference type="EMBL" id="EAE1338374.1"/>
    </source>
</evidence>
<evidence type="ECO:0000313" key="65">
    <source>
        <dbReference type="Proteomes" id="UP000379076"/>
    </source>
</evidence>
<evidence type="ECO:0000313" key="92">
    <source>
        <dbReference type="Proteomes" id="UP000841146"/>
    </source>
</evidence>
<evidence type="ECO:0000313" key="66">
    <source>
        <dbReference type="Proteomes" id="UP000389283"/>
    </source>
</evidence>
<reference evidence="69 79" key="6">
    <citation type="submission" date="2019-04" db="EMBL/GenBank/DDBJ databases">
        <authorList>
            <consortium name="GenomeTrakr network: Whole genome sequencing for foodborne pathogen traceback"/>
        </authorList>
    </citation>
    <scope>NUCLEOTIDE SEQUENCE [LARGE SCALE GENOMIC DNA]</scope>
    <source>
        <strain evidence="24 88">CFSAN004300</strain>
        <strain evidence="25 79">CFSAN072474</strain>
        <strain evidence="35 61">FLAG-55987</strain>
        <strain evidence="31 69">PHLUSALM00088</strain>
    </source>
</reference>
<evidence type="ECO:0000313" key="31">
    <source>
        <dbReference type="EMBL" id="EAK9315691.1"/>
    </source>
</evidence>
<reference evidence="54 57" key="5">
    <citation type="submission" date="2018-06" db="EMBL/GenBank/DDBJ databases">
        <authorList>
            <consortium name="GenomeTrakr: Next Generation Sequencing Network for Food Pathogen Tracability"/>
        </authorList>
    </citation>
    <scope>NUCLEOTIDE SEQUENCE [LARGE SCALE GENOMIC DNA]</scope>
    <source>
        <strain evidence="20 89">10B02965A-1</strain>
        <strain evidence="6 63">CFSAN008042</strain>
        <strain evidence="22 82">CFSAN063727</strain>
        <strain evidence="37 71">CFSAN102901</strain>
        <strain evidence="12 65">FDA00006494</strain>
        <strain evidence="4 62">FDA00007096</strain>
        <strain evidence="8 68">FDA00008584</strain>
        <strain evidence="18">FDA00011243</strain>
        <strain evidence="5 52">FDA00013332</strain>
        <strain evidence="11 56">FDA00013853</strain>
        <strain evidence="32 70">FDA00014336</strain>
        <strain evidence="34 66">FDA00014370</strain>
        <strain evidence="33 67">FDA00014392</strain>
        <strain evidence="40">FDA00015054</strain>
        <strain evidence="21 85">FDA1005580-S054-001</strain>
        <strain evidence="76">FDA1090798-S029-001</strain>
        <strain evidence="77">FDA956581-098-004</strain>
        <strain evidence="19 80">FDA960927-006-004</strain>
        <strain evidence="23 90">FLAG-38921</strain>
        <strain evidence="17 54">FLAG-54356</strain>
        <strain evidence="10 64">FSIS31901579</strain>
        <strain evidence="29 81">LS1344</strain>
        <strain evidence="38 73">OSF101448</strain>
        <strain evidence="9 57">VA-WGS-00405</strain>
    </source>
</reference>
<dbReference type="EMBL" id="AAAMZD010000006">
    <property type="protein sequence ID" value="EAD3793631.1"/>
    <property type="molecule type" value="Genomic_DNA"/>
</dbReference>
<evidence type="ECO:0000313" key="41">
    <source>
        <dbReference type="EMBL" id="HAA8051591.1"/>
    </source>
</evidence>
<evidence type="ECO:0000313" key="33">
    <source>
        <dbReference type="EMBL" id="ECB9512713.1"/>
    </source>
</evidence>
<dbReference type="CDD" id="cd11731">
    <property type="entry name" value="Lin1944_like_SDR_c"/>
    <property type="match status" value="1"/>
</dbReference>
<dbReference type="NCBIfam" id="NF005754">
    <property type="entry name" value="PRK07578.1"/>
    <property type="match status" value="1"/>
</dbReference>
<evidence type="ECO:0000313" key="21">
    <source>
        <dbReference type="EMBL" id="EAG4331863.1"/>
    </source>
</evidence>
<dbReference type="Proteomes" id="UP000337746">
    <property type="component" value="Unassembled WGS sequence"/>
</dbReference>
<evidence type="ECO:0000313" key="90">
    <source>
        <dbReference type="Proteomes" id="UP000566721"/>
    </source>
</evidence>
<evidence type="ECO:0000313" key="9">
    <source>
        <dbReference type="EMBL" id="EAD3793631.1"/>
    </source>
</evidence>
<evidence type="ECO:0000313" key="58">
    <source>
        <dbReference type="Proteomes" id="UP000350032"/>
    </source>
</evidence>
<reference evidence="83 84" key="7">
    <citation type="submission" date="2019-04" db="EMBL/GenBank/DDBJ databases">
        <authorList>
            <person name="Ashton P.M."/>
            <person name="Dallman T."/>
            <person name="Nair S."/>
            <person name="De Pinna E."/>
            <person name="Peters T."/>
            <person name="Grant K."/>
        </authorList>
    </citation>
    <scope>NUCLEOTIDE SEQUENCE [LARGE SCALE GENOMIC DNA]</scope>
    <source>
        <strain evidence="27 84">282333</strain>
        <strain evidence="28 83">282352</strain>
        <strain evidence="26 87">289003</strain>
        <strain evidence="39 74">788324</strain>
        <strain evidence="14">RL15000286</strain>
    </source>
</reference>
<dbReference type="EMBL" id="DAAJFY010000005">
    <property type="protein sequence ID" value="HAC0275452.1"/>
    <property type="molecule type" value="Genomic_DNA"/>
</dbReference>
<dbReference type="Proteomes" id="UP000389283">
    <property type="component" value="Unassembled WGS sequence"/>
</dbReference>
<dbReference type="EMBL" id="AAAIXK010000003">
    <property type="protein sequence ID" value="EAC5549957.1"/>
    <property type="molecule type" value="Genomic_DNA"/>
</dbReference>
<dbReference type="EMBL" id="AALEDS010000003">
    <property type="protein sequence ID" value="ECY6543607.1"/>
    <property type="molecule type" value="Genomic_DNA"/>
</dbReference>
<evidence type="ECO:0000313" key="32">
    <source>
        <dbReference type="EMBL" id="ECB9473138.1"/>
    </source>
</evidence>
<dbReference type="Proteomes" id="UP000525850">
    <property type="component" value="Unassembled WGS sequence"/>
</dbReference>
<dbReference type="Proteomes" id="UP000398321">
    <property type="component" value="Unassembled WGS sequence"/>
</dbReference>
<evidence type="ECO:0000313" key="30">
    <source>
        <dbReference type="EMBL" id="EAK8896510.1"/>
    </source>
</evidence>
<evidence type="ECO:0000313" key="69">
    <source>
        <dbReference type="Proteomes" id="UP000410967"/>
    </source>
</evidence>
<dbReference type="EMBL" id="AABBAW010000006">
    <property type="protein sequence ID" value="EAG2515711.1"/>
    <property type="molecule type" value="Genomic_DNA"/>
</dbReference>
<dbReference type="EMBL" id="AABGHY010000005">
    <property type="protein sequence ID" value="EAH3294386.1"/>
    <property type="molecule type" value="Genomic_DNA"/>
</dbReference>
<evidence type="ECO:0000313" key="24">
    <source>
        <dbReference type="EMBL" id="EAG6990964.1"/>
    </source>
</evidence>
<dbReference type="Proteomes" id="UP000354255">
    <property type="component" value="Unassembled WGS sequence"/>
</dbReference>
<evidence type="ECO:0000313" key="55">
    <source>
        <dbReference type="Proteomes" id="UP000339309"/>
    </source>
</evidence>
<evidence type="ECO:0000313" key="35">
    <source>
        <dbReference type="EMBL" id="ECY6543607.1"/>
    </source>
</evidence>
<dbReference type="KEGG" id="lmv:Y193_06415"/>
<evidence type="ECO:0000313" key="42">
    <source>
        <dbReference type="EMBL" id="HAB8397596.1"/>
    </source>
</evidence>
<evidence type="ECO:0000313" key="46">
    <source>
        <dbReference type="EMBL" id="HAC1755054.1"/>
    </source>
</evidence>
<evidence type="ECO:0000313" key="20">
    <source>
        <dbReference type="EMBL" id="EAG2995809.1"/>
    </source>
</evidence>
<dbReference type="Proteomes" id="UP000528151">
    <property type="component" value="Unassembled WGS sequence"/>
</dbReference>
<evidence type="ECO:0000313" key="75">
    <source>
        <dbReference type="Proteomes" id="UP000478682"/>
    </source>
</evidence>
<dbReference type="EMBL" id="AAHZFN010000006">
    <property type="protein sequence ID" value="ECB9473138.1"/>
    <property type="molecule type" value="Genomic_DNA"/>
</dbReference>
<dbReference type="Pfam" id="PF13561">
    <property type="entry name" value="adh_short_C2"/>
    <property type="match status" value="1"/>
</dbReference>
<evidence type="ECO:0000313" key="84">
    <source>
        <dbReference type="Proteomes" id="UP000533021"/>
    </source>
</evidence>
<dbReference type="Proteomes" id="UP000544530">
    <property type="component" value="Unassembled WGS sequence"/>
</dbReference>
<reference evidence="47 72" key="4">
    <citation type="submission" date="2018-04" db="EMBL/GenBank/DDBJ databases">
        <title>Genome Analysis of a Prevalent Clone of Listeria monocytogenes Sequence Type 87 in China.</title>
        <authorList>
            <person name="Wang Y."/>
        </authorList>
    </citation>
    <scope>NUCLEOTIDE SEQUENCE [LARGE SCALE GENOMIC DNA]</scope>
    <source>
        <strain evidence="47 72">ICDC_LM1523</strain>
    </source>
</reference>
<dbReference type="EMBL" id="AAAKQF010000004">
    <property type="protein sequence ID" value="EAC9039960.1"/>
    <property type="molecule type" value="Genomic_DNA"/>
</dbReference>
<dbReference type="Proteomes" id="UP000345329">
    <property type="component" value="Unassembled WGS sequence"/>
</dbReference>
<evidence type="ECO:0000313" key="48">
    <source>
        <dbReference type="EMBL" id="NYA02106.1"/>
    </source>
</evidence>
<dbReference type="Proteomes" id="UP000522199">
    <property type="component" value="Unassembled WGS sequence"/>
</dbReference>
<dbReference type="Proteomes" id="UP000460224">
    <property type="component" value="Unassembled WGS sequence"/>
</dbReference>
<dbReference type="EMBL" id="MJTJ01000018">
    <property type="protein sequence ID" value="OET49901.1"/>
    <property type="molecule type" value="Genomic_DNA"/>
</dbReference>
<dbReference type="SUPFAM" id="SSF51735">
    <property type="entry name" value="NAD(P)-binding Rossmann-fold domains"/>
    <property type="match status" value="1"/>
</dbReference>
<dbReference type="Proteomes" id="UP000379076">
    <property type="component" value="Unassembled WGS sequence"/>
</dbReference>
<evidence type="ECO:0000313" key="83">
    <source>
        <dbReference type="Proteomes" id="UP000530452"/>
    </source>
</evidence>
<evidence type="ECO:0000313" key="80">
    <source>
        <dbReference type="Proteomes" id="UP000525850"/>
    </source>
</evidence>
<evidence type="ECO:0000313" key="77">
    <source>
        <dbReference type="Proteomes" id="UP000481141"/>
    </source>
</evidence>
<evidence type="ECO:0000313" key="44">
    <source>
        <dbReference type="EMBL" id="HAC0012268.1"/>
    </source>
</evidence>
<evidence type="ECO:0000313" key="94">
    <source>
        <dbReference type="Proteomes" id="UP000844415"/>
    </source>
</evidence>
<dbReference type="AlphaFoldDB" id="A0A0B8RHA7"/>
<evidence type="ECO:0000313" key="6">
    <source>
        <dbReference type="EMBL" id="EAC7481211.1"/>
    </source>
</evidence>
<dbReference type="PANTHER" id="PTHR43477:SF1">
    <property type="entry name" value="DIHYDROANTICAPSIN 7-DEHYDROGENASE"/>
    <property type="match status" value="1"/>
</dbReference>
<evidence type="ECO:0000313" key="11">
    <source>
        <dbReference type="EMBL" id="EAD5785594.1"/>
    </source>
</evidence>
<evidence type="ECO:0000313" key="78">
    <source>
        <dbReference type="Proteomes" id="UP000489121"/>
    </source>
</evidence>
<dbReference type="EMBL" id="AAASLB010000005">
    <property type="protein sequence ID" value="EAE4942301.1"/>
    <property type="molecule type" value="Genomic_DNA"/>
</dbReference>
<dbReference type="Proteomes" id="UP000339309">
    <property type="component" value="Unassembled WGS sequence"/>
</dbReference>
<dbReference type="Proteomes" id="UP000410967">
    <property type="component" value="Unassembled WGS sequence"/>
</dbReference>
<evidence type="ECO:0000313" key="7">
    <source>
        <dbReference type="EMBL" id="EAC9039960.1"/>
    </source>
</evidence>
<dbReference type="Proteomes" id="UP000336166">
    <property type="component" value="Unassembled WGS sequence"/>
</dbReference>
<dbReference type="EMBL" id="AAAJWF010000007">
    <property type="protein sequence ID" value="EAC7481211.1"/>
    <property type="molecule type" value="Genomic_DNA"/>
</dbReference>
<dbReference type="EMBL" id="AAANYR010000002">
    <property type="protein sequence ID" value="EAD5785594.1"/>
    <property type="molecule type" value="Genomic_DNA"/>
</dbReference>
<dbReference type="Proteomes" id="UP000840039">
    <property type="component" value="Unassembled WGS sequence"/>
</dbReference>
<evidence type="ECO:0000313" key="88">
    <source>
        <dbReference type="Proteomes" id="UP000548278"/>
    </source>
</evidence>
<evidence type="ECO:0000313" key="18">
    <source>
        <dbReference type="EMBL" id="EAG2244484.1"/>
    </source>
</evidence>
<dbReference type="Proteomes" id="UP000489121">
    <property type="component" value="Unassembled WGS sequence"/>
</dbReference>
<evidence type="ECO:0000313" key="63">
    <source>
        <dbReference type="Proteomes" id="UP000368512"/>
    </source>
</evidence>
<evidence type="ECO:0000313" key="4">
    <source>
        <dbReference type="EMBL" id="EAC5549957.1"/>
    </source>
</evidence>
<evidence type="ECO:0000313" key="62">
    <source>
        <dbReference type="Proteomes" id="UP000365297"/>
    </source>
</evidence>
<organism evidence="17 54">
    <name type="scientific">Listeria monocytogenes</name>
    <dbReference type="NCBI Taxonomy" id="1639"/>
    <lineage>
        <taxon>Bacteria</taxon>
        <taxon>Bacillati</taxon>
        <taxon>Bacillota</taxon>
        <taxon>Bacilli</taxon>
        <taxon>Bacillales</taxon>
        <taxon>Listeriaceae</taxon>
        <taxon>Listeria</taxon>
    </lineage>
</organism>
<evidence type="ECO:0000313" key="38">
    <source>
        <dbReference type="EMBL" id="EDN9836564.1"/>
    </source>
</evidence>
<reference evidence="36 78" key="8">
    <citation type="submission" date="2019-09" db="EMBL/GenBank/DDBJ databases">
        <authorList>
            <consortium name="PulseNet: The National Subtyping Network for Foodborne Disease Surveillance"/>
            <person name="Tarr C.L."/>
            <person name="Trees E."/>
            <person name="Katz L.S."/>
            <person name="Carleton-Romer H.A."/>
            <person name="Stroika S."/>
            <person name="Kucerova Z."/>
            <person name="Roache K.F."/>
            <person name="Sabol A.L."/>
            <person name="Besser J."/>
            <person name="Gerner-Smidt P."/>
        </authorList>
    </citation>
    <scope>NUCLEOTIDE SEQUENCE [LARGE SCALE GENOMIC DNA]</scope>
    <source>
        <strain evidence="3 55">2015L-6227</strain>
        <strain evidence="13 53">PNUSAL000134</strain>
        <strain evidence="7 59">PNUSAL000910</strain>
        <strain evidence="15 60">PNUSAL002180</strain>
        <strain evidence="16 75">PNUSAL002298</strain>
        <strain evidence="30 58">PNUSAL004402</strain>
        <strain evidence="36 78">PNUSAL005692</strain>
    </source>
</reference>
<dbReference type="EMBL" id="AAAJKI010000001">
    <property type="protein sequence ID" value="EAC6546789.1"/>
    <property type="molecule type" value="Genomic_DNA"/>
</dbReference>
<dbReference type="Proteomes" id="UP000423131">
    <property type="component" value="Unassembled WGS sequence"/>
</dbReference>
<dbReference type="EMBL" id="AAAREG010000004">
    <property type="protein sequence ID" value="EAE2354072.1"/>
    <property type="molecule type" value="Genomic_DNA"/>
</dbReference>
<dbReference type="EMBL" id="AACKDQ010000002">
    <property type="protein sequence ID" value="EAK9315691.1"/>
    <property type="molecule type" value="Genomic_DNA"/>
</dbReference>
<evidence type="ECO:0000313" key="37">
    <source>
        <dbReference type="EMBL" id="EDN7715858.1"/>
    </source>
</evidence>
<dbReference type="KEGG" id="lmok:CQ02_09500"/>
<evidence type="ECO:0000313" key="47">
    <source>
        <dbReference type="EMBL" id="KAA9450174.1"/>
    </source>
</evidence>
<dbReference type="Gene3D" id="3.40.50.720">
    <property type="entry name" value="NAD(P)-binding Rossmann-like Domain"/>
    <property type="match status" value="1"/>
</dbReference>
<dbReference type="Proteomes" id="UP000331186">
    <property type="component" value="Unassembled WGS sequence"/>
</dbReference>
<evidence type="ECO:0000313" key="39">
    <source>
        <dbReference type="EMBL" id="EDO0987012.1"/>
    </source>
</evidence>
<evidence type="ECO:0000313" key="40">
    <source>
        <dbReference type="EMBL" id="EDP8514136.1"/>
    </source>
</evidence>
<dbReference type="EMBL" id="AABEKY010000001">
    <property type="protein sequence ID" value="EAG9385904.1"/>
    <property type="molecule type" value="Genomic_DNA"/>
</dbReference>
<dbReference type="EMBL" id="AABATR010000004">
    <property type="protein sequence ID" value="EAG1893734.1"/>
    <property type="molecule type" value="Genomic_DNA"/>
</dbReference>
<evidence type="ECO:0000313" key="5">
    <source>
        <dbReference type="EMBL" id="EAC6546789.1"/>
    </source>
</evidence>
<dbReference type="EMBL" id="AACJYH010000002">
    <property type="protein sequence ID" value="EAK8896510.1"/>
    <property type="molecule type" value="Genomic_DNA"/>
</dbReference>
<evidence type="ECO:0000313" key="29">
    <source>
        <dbReference type="EMBL" id="EAH4241492.1"/>
    </source>
</evidence>
<dbReference type="EMBL" id="AABBHO010000002">
    <property type="protein sequence ID" value="EAG2995809.1"/>
    <property type="molecule type" value="Genomic_DNA"/>
</dbReference>
<dbReference type="Proteomes" id="UP000527632">
    <property type="component" value="Unassembled WGS sequence"/>
</dbReference>
<dbReference type="EMBL" id="AANPAU010000005">
    <property type="protein sequence ID" value="EDP8514136.1"/>
    <property type="molecule type" value="Genomic_DNA"/>
</dbReference>
<dbReference type="Proteomes" id="UP000842809">
    <property type="component" value="Unassembled WGS sequence"/>
</dbReference>
<dbReference type="Proteomes" id="UP000481141">
    <property type="component" value="Unassembled WGS sequence"/>
</dbReference>
<dbReference type="Proteomes" id="UP000844415">
    <property type="component" value="Unassembled WGS sequence"/>
</dbReference>
<evidence type="ECO:0000313" key="23">
    <source>
        <dbReference type="EMBL" id="EAG6170092.1"/>
    </source>
</evidence>
<dbReference type="EMBL" id="AABGUK010000002">
    <property type="protein sequence ID" value="EAH4241492.1"/>
    <property type="molecule type" value="Genomic_DNA"/>
</dbReference>
<evidence type="ECO:0000313" key="49">
    <source>
        <dbReference type="EMBL" id="OET49901.1"/>
    </source>
</evidence>
<dbReference type="Proteomes" id="UP000540117">
    <property type="component" value="Unassembled WGS sequence"/>
</dbReference>
<evidence type="ECO:0000313" key="95">
    <source>
        <dbReference type="Proteomes" id="UP000852906"/>
    </source>
</evidence>
<dbReference type="EMBL" id="AALGDA010000001">
    <property type="protein sequence ID" value="ECY9781394.1"/>
    <property type="molecule type" value="Genomic_DNA"/>
</dbReference>
<dbReference type="Proteomes" id="UP000368512">
    <property type="component" value="Unassembled WGS sequence"/>
</dbReference>
<dbReference type="Proteomes" id="UP000376505">
    <property type="component" value="Unassembled WGS sequence"/>
</dbReference>
<evidence type="ECO:0000313" key="51">
    <source>
        <dbReference type="Proteomes" id="UP000272537"/>
    </source>
</evidence>
<dbReference type="EMBL" id="DAAJCS010000003">
    <property type="protein sequence ID" value="HAC0012268.1"/>
    <property type="molecule type" value="Genomic_DNA"/>
</dbReference>
<reference evidence="50 51" key="2">
    <citation type="journal article" date="2018" name="BMC Genomics">
        <title>Genes significantly associated with lineage II food isolates of Listeria monocytogenes.</title>
        <authorList>
            <person name="Pirone-Davies C."/>
            <person name="Chen Y."/>
            <person name="Pightling A."/>
            <person name="Ryan G."/>
            <person name="Wang Y."/>
            <person name="Yao K."/>
            <person name="Hoffmann M."/>
            <person name="Allard M.W."/>
        </authorList>
    </citation>
    <scope>NUCLEOTIDE SEQUENCE [LARGE SCALE GENOMIC DNA]</scope>
    <source>
        <strain evidence="50 51">PNUSAL000550</strain>
    </source>
</reference>
<keyword evidence="2" id="KW-0560">Oxidoreductase</keyword>
<dbReference type="Proteomes" id="UP000403352">
    <property type="component" value="Unassembled WGS sequence"/>
</dbReference>
<dbReference type="EMBL" id="AABCVX010000006">
    <property type="protein sequence ID" value="EAG6170092.1"/>
    <property type="molecule type" value="Genomic_DNA"/>
</dbReference>
<dbReference type="EMBL" id="DAAJZA010000005">
    <property type="protein sequence ID" value="HAC1755054.1"/>
    <property type="molecule type" value="Genomic_DNA"/>
</dbReference>
<evidence type="ECO:0000313" key="8">
    <source>
        <dbReference type="EMBL" id="EAD1185803.1"/>
    </source>
</evidence>
<dbReference type="EMBL" id="DAAEEB010000001">
    <property type="protein sequence ID" value="HAA8051591.1"/>
    <property type="molecule type" value="Genomic_DNA"/>
</dbReference>
<gene>
    <name evidence="15" type="ORF">A8L61_00160</name>
    <name evidence="24" type="ORF">AB917_10195</name>
    <name evidence="3" type="ORF">ABZ57_08735</name>
    <name evidence="49" type="ORF">AJL21_09515</name>
    <name evidence="12" type="ORF">ART25_05535</name>
    <name evidence="4" type="ORF">ARY78_05920</name>
    <name evidence="19" type="ORF">B1N52_11120</name>
    <name evidence="18" type="ORF">B1S26_03595</name>
    <name evidence="20" type="ORF">B5K54_00715</name>
    <name evidence="16" type="ORF">BB997_08975</name>
    <name evidence="17" type="ORF">BCZ21_06110</name>
    <name evidence="22" type="ORF">CA369_06700</name>
    <name evidence="21" type="ORF">CAV64_11500</name>
    <name evidence="25" type="ORF">CW845_00160</name>
    <name evidence="27" type="ORF">D4920_08910</name>
    <name evidence="26" type="ORF">D4B11_01605</name>
    <name evidence="28" type="ORF">D5N24_08265</name>
    <name evidence="30" type="ORF">D7104_02230</name>
    <name evidence="47" type="ORF">DCK61_05525</name>
    <name evidence="23" type="ORF">DCT16_11995</name>
    <name evidence="6" type="ORF">DQ70_11025</name>
    <name evidence="5" type="ORF">DU018_00280</name>
    <name evidence="50" type="ORF">DYZ80_02598</name>
    <name evidence="14" type="ORF">E1W56_09680</name>
    <name evidence="29" type="ORF">E5F58_05670</name>
    <name evidence="11" type="ORF">EX365_03340</name>
    <name evidence="10" type="ORF">EXZ73_01530</name>
    <name evidence="35" type="ORF">F6436_04615</name>
    <name evidence="36" type="ORF">F6515_00155</name>
    <name evidence="31" type="ORF">FA835_01075</name>
    <name evidence="33" type="ORF">FLQ97_03095</name>
    <name evidence="32" type="ORF">FLR03_05520</name>
    <name evidence="34" type="ORF">FNX40_05700</name>
    <name evidence="39" type="ORF">FV747_13495</name>
    <name evidence="40" type="ORF">G3O21_001559</name>
    <name evidence="41" type="ORF">GHH22_00275</name>
    <name evidence="46" type="ORF">GI949_08705</name>
    <name evidence="38" type="ORF">GJW51_07775</name>
    <name evidence="37" type="ORF">GQG13_12110</name>
    <name evidence="42" type="ORF">GYR60_03615</name>
    <name evidence="43" type="ORF">GYS09_02200</name>
    <name evidence="44" type="ORF">GYX23_04565</name>
    <name evidence="45" type="ORF">GYY14_08740</name>
    <name evidence="48" type="ORF">HZJ64_09690</name>
    <name evidence="7" type="ORF">KV70_07060</name>
    <name evidence="8" type="ORF">QD52_12020</name>
    <name evidence="9" type="ORF">UI29_12790</name>
    <name evidence="13" type="ORF">Y261_06930</name>
</gene>
<evidence type="ECO:0000313" key="43">
    <source>
        <dbReference type="EMBL" id="HAB8556099.1"/>
    </source>
</evidence>
<dbReference type="EMBL" id="JACAVN010000005">
    <property type="protein sequence ID" value="NYA02106.1"/>
    <property type="molecule type" value="Genomic_DNA"/>
</dbReference>
<evidence type="ECO:0000313" key="34">
    <source>
        <dbReference type="EMBL" id="ECC1556300.1"/>
    </source>
</evidence>
<dbReference type="Proteomes" id="UP000843775">
    <property type="component" value="Unassembled WGS sequence"/>
</dbReference>
<dbReference type="Proteomes" id="UP000852906">
    <property type="component" value="Unassembled WGS sequence"/>
</dbReference>
<evidence type="ECO:0000313" key="22">
    <source>
        <dbReference type="EMBL" id="EAG4461967.1"/>
    </source>
</evidence>
<evidence type="ECO:0000313" key="74">
    <source>
        <dbReference type="Proteomes" id="UP000467536"/>
    </source>
</evidence>
<dbReference type="Proteomes" id="UP000467536">
    <property type="component" value="Unassembled WGS sequence"/>
</dbReference>
<dbReference type="EMBL" id="AANEHK010000015">
    <property type="protein sequence ID" value="EDO0987012.1"/>
    <property type="molecule type" value="Genomic_DNA"/>
</dbReference>
<dbReference type="Proteomes" id="UP000272537">
    <property type="component" value="Unassembled WGS sequence"/>
</dbReference>
<evidence type="ECO:0000313" key="14">
    <source>
        <dbReference type="EMBL" id="EAE4942301.1"/>
    </source>
</evidence>
<evidence type="ECO:0000313" key="54">
    <source>
        <dbReference type="Proteomes" id="UP000337746"/>
    </source>
</evidence>